<organism evidence="2 3">
    <name type="scientific">Lasiosphaeria miniovina</name>
    <dbReference type="NCBI Taxonomy" id="1954250"/>
    <lineage>
        <taxon>Eukaryota</taxon>
        <taxon>Fungi</taxon>
        <taxon>Dikarya</taxon>
        <taxon>Ascomycota</taxon>
        <taxon>Pezizomycotina</taxon>
        <taxon>Sordariomycetes</taxon>
        <taxon>Sordariomycetidae</taxon>
        <taxon>Sordariales</taxon>
        <taxon>Lasiosphaeriaceae</taxon>
        <taxon>Lasiosphaeria</taxon>
    </lineage>
</organism>
<dbReference type="AlphaFoldDB" id="A0AA40DJX5"/>
<accession>A0AA40DJX5</accession>
<comment type="caution">
    <text evidence="2">The sequence shown here is derived from an EMBL/GenBank/DDBJ whole genome shotgun (WGS) entry which is preliminary data.</text>
</comment>
<feature type="compositionally biased region" description="Basic residues" evidence="1">
    <location>
        <begin position="151"/>
        <end position="167"/>
    </location>
</feature>
<dbReference type="GeneID" id="85318297"/>
<evidence type="ECO:0000256" key="1">
    <source>
        <dbReference type="SAM" id="MobiDB-lite"/>
    </source>
</evidence>
<protein>
    <submittedName>
        <fullName evidence="2">Uncharacterized protein</fullName>
    </submittedName>
</protein>
<dbReference type="RefSeq" id="XP_060290999.1">
    <property type="nucleotide sequence ID" value="XM_060435027.1"/>
</dbReference>
<name>A0AA40DJX5_9PEZI</name>
<proteinExistence type="predicted"/>
<keyword evidence="3" id="KW-1185">Reference proteome</keyword>
<evidence type="ECO:0000313" key="2">
    <source>
        <dbReference type="EMBL" id="KAK0705905.1"/>
    </source>
</evidence>
<feature type="region of interest" description="Disordered" evidence="1">
    <location>
        <begin position="14"/>
        <end position="54"/>
    </location>
</feature>
<dbReference type="EMBL" id="JAUIRO010000007">
    <property type="protein sequence ID" value="KAK0705905.1"/>
    <property type="molecule type" value="Genomic_DNA"/>
</dbReference>
<sequence>MRSLQHLLADWPSVWGSSEEPPSAEAYRGGGDVWGQGPAAGGGPGQLPPRTFDPGDVISDSVYVSLEGLVYNVTDMMRYGDDDMQNDLTHFAGAEIDRRLAHQLEVKDKCPIVGRLGPEPRYSSQEEKRSEDEKHGWPKKQSRRREDINYRRLKRDNKRRRMARHNTLKIGSGSCGTVRRINVRLELEREYREELDDEAQGMAGLSGEEPTDESGDVIVVQGCHGGD</sequence>
<reference evidence="2" key="1">
    <citation type="submission" date="2023-06" db="EMBL/GenBank/DDBJ databases">
        <title>Genome-scale phylogeny and comparative genomics of the fungal order Sordariales.</title>
        <authorList>
            <consortium name="Lawrence Berkeley National Laboratory"/>
            <person name="Hensen N."/>
            <person name="Bonometti L."/>
            <person name="Westerberg I."/>
            <person name="Brannstrom I.O."/>
            <person name="Guillou S."/>
            <person name="Cros-Aarteil S."/>
            <person name="Calhoun S."/>
            <person name="Haridas S."/>
            <person name="Kuo A."/>
            <person name="Mondo S."/>
            <person name="Pangilinan J."/>
            <person name="Riley R."/>
            <person name="LaButti K."/>
            <person name="Andreopoulos B."/>
            <person name="Lipzen A."/>
            <person name="Chen C."/>
            <person name="Yanf M."/>
            <person name="Daum C."/>
            <person name="Ng V."/>
            <person name="Clum A."/>
            <person name="Steindorff A."/>
            <person name="Ohm R."/>
            <person name="Martin F."/>
            <person name="Silar P."/>
            <person name="Natvig D."/>
            <person name="Lalanne C."/>
            <person name="Gautier V."/>
            <person name="Ament-velasquez S.L."/>
            <person name="Kruys A."/>
            <person name="Hutchinson M.I."/>
            <person name="Powell A.J."/>
            <person name="Barry K."/>
            <person name="Miller A.N."/>
            <person name="Grigoriev I.V."/>
            <person name="Debuchy R."/>
            <person name="Gladieux P."/>
            <person name="Thoren M.H."/>
            <person name="Johannesson H."/>
        </authorList>
    </citation>
    <scope>NUCLEOTIDE SEQUENCE</scope>
    <source>
        <strain evidence="2">SMH2392-1A</strain>
    </source>
</reference>
<feature type="region of interest" description="Disordered" evidence="1">
    <location>
        <begin position="194"/>
        <end position="216"/>
    </location>
</feature>
<feature type="region of interest" description="Disordered" evidence="1">
    <location>
        <begin position="112"/>
        <end position="171"/>
    </location>
</feature>
<feature type="compositionally biased region" description="Gly residues" evidence="1">
    <location>
        <begin position="28"/>
        <end position="45"/>
    </location>
</feature>
<feature type="compositionally biased region" description="Basic and acidic residues" evidence="1">
    <location>
        <begin position="124"/>
        <end position="136"/>
    </location>
</feature>
<evidence type="ECO:0000313" key="3">
    <source>
        <dbReference type="Proteomes" id="UP001172101"/>
    </source>
</evidence>
<dbReference type="Proteomes" id="UP001172101">
    <property type="component" value="Unassembled WGS sequence"/>
</dbReference>
<gene>
    <name evidence="2" type="ORF">B0T26DRAFT_438043</name>
</gene>